<dbReference type="PANTHER" id="PTHR42732:SF1">
    <property type="entry name" value="BETA-MANNOSIDASE"/>
    <property type="match status" value="1"/>
</dbReference>
<name>A0A7J5PUU6_9BACE</name>
<dbReference type="Gene3D" id="3.20.20.80">
    <property type="entry name" value="Glycosidases"/>
    <property type="match status" value="1"/>
</dbReference>
<evidence type="ECO:0000313" key="9">
    <source>
        <dbReference type="Proteomes" id="UP000434604"/>
    </source>
</evidence>
<feature type="signal peptide" evidence="4">
    <location>
        <begin position="1"/>
        <end position="22"/>
    </location>
</feature>
<dbReference type="Pfam" id="PF02837">
    <property type="entry name" value="Glyco_hydro_2_N"/>
    <property type="match status" value="1"/>
</dbReference>
<feature type="domain" description="Glycoside hydrolase family 2 catalytic" evidence="6">
    <location>
        <begin position="294"/>
        <end position="514"/>
    </location>
</feature>
<dbReference type="InterPro" id="IPR008979">
    <property type="entry name" value="Galactose-bd-like_sf"/>
</dbReference>
<dbReference type="InterPro" id="IPR036156">
    <property type="entry name" value="Beta-gal/glucu_dom_sf"/>
</dbReference>
<dbReference type="InterPro" id="IPR006101">
    <property type="entry name" value="Glyco_hydro_2"/>
</dbReference>
<dbReference type="InterPro" id="IPR006104">
    <property type="entry name" value="Glyco_hydro_2_N"/>
</dbReference>
<comment type="similarity">
    <text evidence="1">Belongs to the glycosyl hydrolase 2 family.</text>
</comment>
<reference evidence="8 9" key="1">
    <citation type="journal article" date="2019" name="Nat. Med.">
        <title>A library of human gut bacterial isolates paired with longitudinal multiomics data enables mechanistic microbiome research.</title>
        <authorList>
            <person name="Poyet M."/>
            <person name="Groussin M."/>
            <person name="Gibbons S.M."/>
            <person name="Avila-Pacheco J."/>
            <person name="Jiang X."/>
            <person name="Kearney S.M."/>
            <person name="Perrotta A.R."/>
            <person name="Berdy B."/>
            <person name="Zhao S."/>
            <person name="Lieberman T.D."/>
            <person name="Swanson P.K."/>
            <person name="Smith M."/>
            <person name="Roesemann S."/>
            <person name="Alexander J.E."/>
            <person name="Rich S.A."/>
            <person name="Livny J."/>
            <person name="Vlamakis H."/>
            <person name="Clish C."/>
            <person name="Bullock K."/>
            <person name="Deik A."/>
            <person name="Scott J."/>
            <person name="Pierce K.A."/>
            <person name="Xavier R.J."/>
            <person name="Alm E.J."/>
        </authorList>
    </citation>
    <scope>NUCLEOTIDE SEQUENCE [LARGE SCALE GENOMIC DNA]</scope>
    <source>
        <strain evidence="8 9">BIOML-A58</strain>
    </source>
</reference>
<gene>
    <name evidence="8" type="ORF">GA398_15205</name>
</gene>
<evidence type="ECO:0000256" key="4">
    <source>
        <dbReference type="SAM" id="SignalP"/>
    </source>
</evidence>
<evidence type="ECO:0000259" key="7">
    <source>
        <dbReference type="Pfam" id="PF02837"/>
    </source>
</evidence>
<feature type="chain" id="PRO_5029577087" evidence="4">
    <location>
        <begin position="23"/>
        <end position="602"/>
    </location>
</feature>
<accession>A0A7J5PUU6</accession>
<evidence type="ECO:0000313" key="8">
    <source>
        <dbReference type="EMBL" id="KAB6146740.1"/>
    </source>
</evidence>
<keyword evidence="4" id="KW-0732">Signal</keyword>
<dbReference type="Proteomes" id="UP000434604">
    <property type="component" value="Unassembled WGS sequence"/>
</dbReference>
<dbReference type="GO" id="GO:0005975">
    <property type="term" value="P:carbohydrate metabolic process"/>
    <property type="evidence" value="ECO:0007669"/>
    <property type="project" value="InterPro"/>
</dbReference>
<dbReference type="SUPFAM" id="SSF49785">
    <property type="entry name" value="Galactose-binding domain-like"/>
    <property type="match status" value="1"/>
</dbReference>
<evidence type="ECO:0000259" key="5">
    <source>
        <dbReference type="Pfam" id="PF00703"/>
    </source>
</evidence>
<evidence type="ECO:0000256" key="1">
    <source>
        <dbReference type="ARBA" id="ARBA00007401"/>
    </source>
</evidence>
<dbReference type="Pfam" id="PF00703">
    <property type="entry name" value="Glyco_hydro_2"/>
    <property type="match status" value="1"/>
</dbReference>
<dbReference type="PROSITE" id="PS51257">
    <property type="entry name" value="PROKAR_LIPOPROTEIN"/>
    <property type="match status" value="1"/>
</dbReference>
<dbReference type="Gene3D" id="2.60.40.10">
    <property type="entry name" value="Immunoglobulins"/>
    <property type="match status" value="1"/>
</dbReference>
<keyword evidence="2 8" id="KW-0378">Hydrolase</keyword>
<dbReference type="SUPFAM" id="SSF51445">
    <property type="entry name" value="(Trans)glycosidases"/>
    <property type="match status" value="1"/>
</dbReference>
<feature type="domain" description="Glycosyl hydrolases family 2 sugar binding" evidence="7">
    <location>
        <begin position="37"/>
        <end position="198"/>
    </location>
</feature>
<dbReference type="EMBL" id="WDED01000022">
    <property type="protein sequence ID" value="KAB6146740.1"/>
    <property type="molecule type" value="Genomic_DNA"/>
</dbReference>
<evidence type="ECO:0000256" key="3">
    <source>
        <dbReference type="ARBA" id="ARBA00023295"/>
    </source>
</evidence>
<dbReference type="InterPro" id="IPR051913">
    <property type="entry name" value="GH2_Domain-Containing"/>
</dbReference>
<sequence>MEYVLYKRIVMFLLMASAACFSFSQTPMQNVLGRDCQSLNGKWSILTDVMNSGIQKKWGNPVKYDDPLKLNELHYDGGMTLDVPGDWNTQRPEFLYYEAPMWYKRTFNFKKENGRRYFLHFSAVSTNAQVFLNGELIGKHKGGFTPFQFEVGERLKEGNNIVVVRVDNIRGENTIPALKFDWWNYGGITRDVNLISTPETFIEDYWVRLDEGTMEKVLVDVKLNGRNCAGQKVKIKLGGTDIIKEIKTDTEGRAFISFKTSLELWSPENPHLYDVSIESPLDKVEDKIGFRCFEVKGTEIYLNGKPLFLRGVGTHEEIAHDRRRAFSEEDADFLVNEVIALGCNFVRLVHYPHNEYMVRKCEEKGLMMWEEIPIWQSINFKNSAVCDDITYMMKEMMHRDKNRCGIVIWAVSNETLPRIKERNDYLIKLVKQCKTWDNTRAISAATNALFYDETDSTKLVLQDPLADYLDIVGVNKYMGWYLKWKDAPDKTQWITHPDKPLIITEFGAEAVYANYGDGNNINSWSENYMERVYKDNIKSFNKIPNLRGTSPWHLFDFRSPRRAHAMYQQGWNRKGLISPEGNRKRAWYVMKDYYMEKEKNKE</sequence>
<dbReference type="InterPro" id="IPR013783">
    <property type="entry name" value="Ig-like_fold"/>
</dbReference>
<organism evidence="8 9">
    <name type="scientific">Bacteroides xylanisolvens</name>
    <dbReference type="NCBI Taxonomy" id="371601"/>
    <lineage>
        <taxon>Bacteria</taxon>
        <taxon>Pseudomonadati</taxon>
        <taxon>Bacteroidota</taxon>
        <taxon>Bacteroidia</taxon>
        <taxon>Bacteroidales</taxon>
        <taxon>Bacteroidaceae</taxon>
        <taxon>Bacteroides</taxon>
    </lineage>
</organism>
<protein>
    <submittedName>
        <fullName evidence="8">Glycoside hydrolase family 2</fullName>
    </submittedName>
</protein>
<dbReference type="SUPFAM" id="SSF49303">
    <property type="entry name" value="beta-Galactosidase/glucuronidase domain"/>
    <property type="match status" value="1"/>
</dbReference>
<dbReference type="InterPro" id="IPR006103">
    <property type="entry name" value="Glyco_hydro_2_cat"/>
</dbReference>
<proteinExistence type="inferred from homology"/>
<dbReference type="InterPro" id="IPR017853">
    <property type="entry name" value="GH"/>
</dbReference>
<dbReference type="PANTHER" id="PTHR42732">
    <property type="entry name" value="BETA-GALACTOSIDASE"/>
    <property type="match status" value="1"/>
</dbReference>
<comment type="caution">
    <text evidence="8">The sequence shown here is derived from an EMBL/GenBank/DDBJ whole genome shotgun (WGS) entry which is preliminary data.</text>
</comment>
<evidence type="ECO:0000256" key="2">
    <source>
        <dbReference type="ARBA" id="ARBA00022801"/>
    </source>
</evidence>
<dbReference type="InterPro" id="IPR006102">
    <property type="entry name" value="Ig-like_GH2"/>
</dbReference>
<dbReference type="Gene3D" id="2.60.120.260">
    <property type="entry name" value="Galactose-binding domain-like"/>
    <property type="match status" value="1"/>
</dbReference>
<dbReference type="Pfam" id="PF02836">
    <property type="entry name" value="Glyco_hydro_2_C"/>
    <property type="match status" value="1"/>
</dbReference>
<keyword evidence="3" id="KW-0326">Glycosidase</keyword>
<dbReference type="PRINTS" id="PR00132">
    <property type="entry name" value="GLHYDRLASE2"/>
</dbReference>
<dbReference type="GO" id="GO:0004553">
    <property type="term" value="F:hydrolase activity, hydrolyzing O-glycosyl compounds"/>
    <property type="evidence" value="ECO:0007669"/>
    <property type="project" value="InterPro"/>
</dbReference>
<dbReference type="AlphaFoldDB" id="A0A7J5PUU6"/>
<evidence type="ECO:0000259" key="6">
    <source>
        <dbReference type="Pfam" id="PF02836"/>
    </source>
</evidence>
<feature type="domain" description="Glycoside hydrolase family 2 immunoglobulin-like beta-sandwich" evidence="5">
    <location>
        <begin position="200"/>
        <end position="291"/>
    </location>
</feature>